<comment type="subcellular location">
    <subcellularLocation>
        <location evidence="1">Plastid</location>
    </subcellularLocation>
</comment>
<accession>A0A7S0V885</accession>
<feature type="chain" id="PRO_5031092144" description="Plastid lipid-associated protein/fibrillin conserved domain-containing protein" evidence="4">
    <location>
        <begin position="16"/>
        <end position="311"/>
    </location>
</feature>
<sequence>MLRSVLLLAVAGAEAFQLGSFALRPSSSLSHAPVAAAPTVAVARLGRALPALRMMAADGEEVKSDLLSQLSVGTGLKVAADGDRVAINELLINLEPANPTKDPAMSPLLNGVWDLLYTGGYGGGPVDSPTREIALLLYTGGYKPGLVSNLLSRLPAPLAPLFELDDLSLTIQRGSPRVEASANLRIAGNEQEIRLKSDLTAESGVRLSETYCQAEGFGQTVELAGPFRYKRTLFVTYLDDDLMVARDETGVPDIWVRKTKDFWLDEADKPEGVAVESKEVAIANPEVKTDGSDLEPEWTRGDDEDIGPSDY</sequence>
<reference evidence="6" key="1">
    <citation type="submission" date="2021-01" db="EMBL/GenBank/DDBJ databases">
        <authorList>
            <person name="Corre E."/>
            <person name="Pelletier E."/>
            <person name="Niang G."/>
            <person name="Scheremetjew M."/>
            <person name="Finn R."/>
            <person name="Kale V."/>
            <person name="Holt S."/>
            <person name="Cochrane G."/>
            <person name="Meng A."/>
            <person name="Brown T."/>
            <person name="Cohen L."/>
        </authorList>
    </citation>
    <scope>NUCLEOTIDE SEQUENCE</scope>
    <source>
        <strain evidence="6">CCMP443</strain>
    </source>
</reference>
<feature type="region of interest" description="Disordered" evidence="3">
    <location>
        <begin position="279"/>
        <end position="311"/>
    </location>
</feature>
<dbReference type="InterPro" id="IPR039633">
    <property type="entry name" value="PAP"/>
</dbReference>
<dbReference type="Pfam" id="PF04755">
    <property type="entry name" value="PAP_fibrillin"/>
    <property type="match status" value="1"/>
</dbReference>
<protein>
    <recommendedName>
        <fullName evidence="5">Plastid lipid-associated protein/fibrillin conserved domain-containing protein</fullName>
    </recommendedName>
</protein>
<dbReference type="AlphaFoldDB" id="A0A7S0V885"/>
<feature type="domain" description="Plastid lipid-associated protein/fibrillin conserved" evidence="5">
    <location>
        <begin position="62"/>
        <end position="119"/>
    </location>
</feature>
<proteinExistence type="predicted"/>
<evidence type="ECO:0000259" key="5">
    <source>
        <dbReference type="Pfam" id="PF04755"/>
    </source>
</evidence>
<evidence type="ECO:0000256" key="1">
    <source>
        <dbReference type="ARBA" id="ARBA00004474"/>
    </source>
</evidence>
<feature type="compositionally biased region" description="Acidic residues" evidence="3">
    <location>
        <begin position="302"/>
        <end position="311"/>
    </location>
</feature>
<keyword evidence="2" id="KW-0934">Plastid</keyword>
<keyword evidence="4" id="KW-0732">Signal</keyword>
<feature type="signal peptide" evidence="4">
    <location>
        <begin position="1"/>
        <end position="15"/>
    </location>
</feature>
<organism evidence="6">
    <name type="scientific">Hemiselmis tepida</name>
    <dbReference type="NCBI Taxonomy" id="464990"/>
    <lineage>
        <taxon>Eukaryota</taxon>
        <taxon>Cryptophyceae</taxon>
        <taxon>Cryptomonadales</taxon>
        <taxon>Hemiselmidaceae</taxon>
        <taxon>Hemiselmis</taxon>
    </lineage>
</organism>
<feature type="compositionally biased region" description="Basic and acidic residues" evidence="3">
    <location>
        <begin position="287"/>
        <end position="301"/>
    </location>
</feature>
<gene>
    <name evidence="6" type="ORF">HTEP1355_LOCUS2896</name>
</gene>
<dbReference type="InterPro" id="IPR006843">
    <property type="entry name" value="PAP/fibrillin_dom"/>
</dbReference>
<evidence type="ECO:0000313" key="6">
    <source>
        <dbReference type="EMBL" id="CAD8782622.1"/>
    </source>
</evidence>
<dbReference type="PANTHER" id="PTHR31906">
    <property type="entry name" value="PLASTID-LIPID-ASSOCIATED PROTEIN 4, CHLOROPLASTIC-RELATED"/>
    <property type="match status" value="1"/>
</dbReference>
<dbReference type="GO" id="GO:0009536">
    <property type="term" value="C:plastid"/>
    <property type="evidence" value="ECO:0007669"/>
    <property type="project" value="UniProtKB-SubCell"/>
</dbReference>
<evidence type="ECO:0000256" key="4">
    <source>
        <dbReference type="SAM" id="SignalP"/>
    </source>
</evidence>
<evidence type="ECO:0000256" key="3">
    <source>
        <dbReference type="SAM" id="MobiDB-lite"/>
    </source>
</evidence>
<evidence type="ECO:0000256" key="2">
    <source>
        <dbReference type="ARBA" id="ARBA00022640"/>
    </source>
</evidence>
<dbReference type="EMBL" id="HBFN01004847">
    <property type="protein sequence ID" value="CAD8782622.1"/>
    <property type="molecule type" value="Transcribed_RNA"/>
</dbReference>
<name>A0A7S0V885_9CRYP</name>